<dbReference type="AlphaFoldDB" id="A0A803PRN4"/>
<feature type="region of interest" description="Disordered" evidence="1">
    <location>
        <begin position="84"/>
        <end position="103"/>
    </location>
</feature>
<dbReference type="Proteomes" id="UP000596661">
    <property type="component" value="Chromosome 5"/>
</dbReference>
<organism evidence="2 3">
    <name type="scientific">Cannabis sativa</name>
    <name type="common">Hemp</name>
    <name type="synonym">Marijuana</name>
    <dbReference type="NCBI Taxonomy" id="3483"/>
    <lineage>
        <taxon>Eukaryota</taxon>
        <taxon>Viridiplantae</taxon>
        <taxon>Streptophyta</taxon>
        <taxon>Embryophyta</taxon>
        <taxon>Tracheophyta</taxon>
        <taxon>Spermatophyta</taxon>
        <taxon>Magnoliopsida</taxon>
        <taxon>eudicotyledons</taxon>
        <taxon>Gunneridae</taxon>
        <taxon>Pentapetalae</taxon>
        <taxon>rosids</taxon>
        <taxon>fabids</taxon>
        <taxon>Rosales</taxon>
        <taxon>Cannabaceae</taxon>
        <taxon>Cannabis</taxon>
    </lineage>
</organism>
<evidence type="ECO:0000313" key="2">
    <source>
        <dbReference type="EnsemblPlants" id="cds.evm.model.05.741"/>
    </source>
</evidence>
<reference evidence="2" key="2">
    <citation type="submission" date="2021-03" db="UniProtKB">
        <authorList>
            <consortium name="EnsemblPlants"/>
        </authorList>
    </citation>
    <scope>IDENTIFICATION</scope>
</reference>
<dbReference type="EnsemblPlants" id="evm.model.05.741">
    <property type="protein sequence ID" value="cds.evm.model.05.741"/>
    <property type="gene ID" value="evm.TU.05.741"/>
</dbReference>
<evidence type="ECO:0000313" key="3">
    <source>
        <dbReference type="Proteomes" id="UP000596661"/>
    </source>
</evidence>
<keyword evidence="3" id="KW-1185">Reference proteome</keyword>
<feature type="compositionally biased region" description="Polar residues" evidence="1">
    <location>
        <begin position="84"/>
        <end position="96"/>
    </location>
</feature>
<proteinExistence type="predicted"/>
<reference evidence="2" key="1">
    <citation type="submission" date="2018-11" db="EMBL/GenBank/DDBJ databases">
        <authorList>
            <person name="Grassa J C."/>
        </authorList>
    </citation>
    <scope>NUCLEOTIDE SEQUENCE [LARGE SCALE GENOMIC DNA]</scope>
</reference>
<dbReference type="Gramene" id="evm.model.05.741">
    <property type="protein sequence ID" value="cds.evm.model.05.741"/>
    <property type="gene ID" value="evm.TU.05.741"/>
</dbReference>
<dbReference type="EMBL" id="UZAU01000444">
    <property type="status" value="NOT_ANNOTATED_CDS"/>
    <property type="molecule type" value="Genomic_DNA"/>
</dbReference>
<accession>A0A803PRN4</accession>
<protein>
    <submittedName>
        <fullName evidence="2">Uncharacterized protein</fullName>
    </submittedName>
</protein>
<name>A0A803PRN4_CANSA</name>
<evidence type="ECO:0000256" key="1">
    <source>
        <dbReference type="SAM" id="MobiDB-lite"/>
    </source>
</evidence>
<sequence length="122" mass="13785">MVVDQLLEERDAFLDDLKMHLLRAQHKMKKTTDLHRQEVHFEGVHPVCHVSQRRAVVGATSSSPTFPPQLTPELELQVEPNNVLNVRHGPNSSGQGSRHWGNVRTEVRFTYAKRGKNATAQG</sequence>